<dbReference type="PROSITE" id="PS00060">
    <property type="entry name" value="ADH_IRON_2"/>
    <property type="match status" value="1"/>
</dbReference>
<gene>
    <name evidence="7" type="ORF">YBY_33890</name>
</gene>
<dbReference type="InterPro" id="IPR039697">
    <property type="entry name" value="Alcohol_dehydrogenase_Fe"/>
</dbReference>
<dbReference type="Gene3D" id="3.40.50.1970">
    <property type="match status" value="1"/>
</dbReference>
<reference evidence="7" key="1">
    <citation type="submission" date="2019-03" db="EMBL/GenBank/DDBJ databases">
        <title>Whole genome analysis of nitrate-reducing bacteria Marinobacter hydrocarbonoclasticus YB03.</title>
        <authorList>
            <person name="Azam A.H."/>
            <person name="Yuk S.R."/>
            <person name="Kamarisima K."/>
            <person name="Miyanaga K."/>
            <person name="Tanji Y."/>
        </authorList>
    </citation>
    <scope>NUCLEOTIDE SEQUENCE</scope>
    <source>
        <strain evidence="7">YB03</strain>
    </source>
</reference>
<evidence type="ECO:0000256" key="4">
    <source>
        <dbReference type="ARBA" id="ARBA00023027"/>
    </source>
</evidence>
<dbReference type="Gene3D" id="1.20.1090.10">
    <property type="entry name" value="Dehydroquinate synthase-like - alpha domain"/>
    <property type="match status" value="1"/>
</dbReference>
<dbReference type="SUPFAM" id="SSF56796">
    <property type="entry name" value="Dehydroquinate synthase-like"/>
    <property type="match status" value="1"/>
</dbReference>
<keyword evidence="4" id="KW-0520">NAD</keyword>
<keyword evidence="3" id="KW-0560">Oxidoreductase</keyword>
<comment type="cofactor">
    <cofactor evidence="1">
        <name>Fe cation</name>
        <dbReference type="ChEBI" id="CHEBI:24875"/>
    </cofactor>
</comment>
<protein>
    <submittedName>
        <fullName evidence="7">Iron-containing alcohol dehydrogenase</fullName>
    </submittedName>
</protein>
<comment type="similarity">
    <text evidence="2">Belongs to the iron-containing alcohol dehydrogenase family.</text>
</comment>
<feature type="domain" description="Alcohol dehydrogenase iron-type/glycerol dehydrogenase GldA" evidence="5">
    <location>
        <begin position="19"/>
        <end position="186"/>
    </location>
</feature>
<accession>A0A455W8G3</accession>
<dbReference type="PANTHER" id="PTHR11496">
    <property type="entry name" value="ALCOHOL DEHYDROGENASE"/>
    <property type="match status" value="1"/>
</dbReference>
<dbReference type="Pfam" id="PF00465">
    <property type="entry name" value="Fe-ADH"/>
    <property type="match status" value="1"/>
</dbReference>
<evidence type="ECO:0000259" key="5">
    <source>
        <dbReference type="Pfam" id="PF00465"/>
    </source>
</evidence>
<dbReference type="GO" id="GO:0004022">
    <property type="term" value="F:alcohol dehydrogenase (NAD+) activity"/>
    <property type="evidence" value="ECO:0007669"/>
    <property type="project" value="TreeGrafter"/>
</dbReference>
<evidence type="ECO:0000256" key="1">
    <source>
        <dbReference type="ARBA" id="ARBA00001962"/>
    </source>
</evidence>
<evidence type="ECO:0000313" key="7">
    <source>
        <dbReference type="EMBL" id="BBJ05540.1"/>
    </source>
</evidence>
<dbReference type="InterPro" id="IPR001670">
    <property type="entry name" value="ADH_Fe/GldA"/>
</dbReference>
<name>A0A455W8G3_MARNT</name>
<organism evidence="7">
    <name type="scientific">Marinobacter nauticus</name>
    <name type="common">Marinobacter hydrocarbonoclasticus</name>
    <name type="synonym">Marinobacter aquaeolei</name>
    <dbReference type="NCBI Taxonomy" id="2743"/>
    <lineage>
        <taxon>Bacteria</taxon>
        <taxon>Pseudomonadati</taxon>
        <taxon>Pseudomonadota</taxon>
        <taxon>Gammaproteobacteria</taxon>
        <taxon>Pseudomonadales</taxon>
        <taxon>Marinobacteraceae</taxon>
        <taxon>Marinobacter</taxon>
    </lineage>
</organism>
<dbReference type="Pfam" id="PF25137">
    <property type="entry name" value="ADH_Fe_C"/>
    <property type="match status" value="1"/>
</dbReference>
<dbReference type="PANTHER" id="PTHR11496:SF102">
    <property type="entry name" value="ALCOHOL DEHYDROGENASE 4"/>
    <property type="match status" value="1"/>
</dbReference>
<dbReference type="NCBIfam" id="NF041833">
    <property type="entry name" value="Fe_ADH_ErcA"/>
    <property type="match status" value="1"/>
</dbReference>
<dbReference type="CDD" id="cd17814">
    <property type="entry name" value="Fe-ADH-like"/>
    <property type="match status" value="1"/>
</dbReference>
<evidence type="ECO:0000256" key="2">
    <source>
        <dbReference type="ARBA" id="ARBA00007358"/>
    </source>
</evidence>
<dbReference type="FunFam" id="1.20.1090.10:FF:000001">
    <property type="entry name" value="Aldehyde-alcohol dehydrogenase"/>
    <property type="match status" value="1"/>
</dbReference>
<evidence type="ECO:0000259" key="6">
    <source>
        <dbReference type="Pfam" id="PF25137"/>
    </source>
</evidence>
<dbReference type="AlphaFoldDB" id="A0A455W8G3"/>
<dbReference type="EMBL" id="AP019537">
    <property type="protein sequence ID" value="BBJ05540.1"/>
    <property type="molecule type" value="Genomic_DNA"/>
</dbReference>
<dbReference type="FunFam" id="3.40.50.1970:FF:000003">
    <property type="entry name" value="Alcohol dehydrogenase, iron-containing"/>
    <property type="match status" value="1"/>
</dbReference>
<dbReference type="InterPro" id="IPR018211">
    <property type="entry name" value="ADH_Fe_CS"/>
</dbReference>
<dbReference type="InterPro" id="IPR056798">
    <property type="entry name" value="ADH_Fe_C"/>
</dbReference>
<dbReference type="GO" id="GO:0046872">
    <property type="term" value="F:metal ion binding"/>
    <property type="evidence" value="ECO:0007669"/>
    <property type="project" value="InterPro"/>
</dbReference>
<evidence type="ECO:0000256" key="3">
    <source>
        <dbReference type="ARBA" id="ARBA00023002"/>
    </source>
</evidence>
<feature type="domain" description="Fe-containing alcohol dehydrogenase-like C-terminal" evidence="6">
    <location>
        <begin position="197"/>
        <end position="391"/>
    </location>
</feature>
<sequence>MSLSVMSYDISTLRKFVSPEIVFGAGSRRSVANFASNFGARHVFLVSDPGVVAAGWVAEVETLLVEAGLRCTTFTAVSPNPKVDEVMAGAELYRASECDVIVAIGGGSPMDCAKGIGIVASHGRSILEFEGVDTIRNPSPPLILIPTTAGTSADVSQFAIISDPNRRFKFSIISKAVVPDVSLIDPEVTETMDAYLTACTGVDALVHAIEAFVSTGSGPLTDTHALEAIRLINGNLEALVANPSNPVLREQIMLASMQAGLAFSNAILGAVHAMSHSLGGFLDLPHGLCNALLLEHVVAYNFPSAEDRFRRVAEAMAIDTRSMNGAQVKARLMTRIIELKKTVGLEARLKELGVTTSDIPYLSGYALKDPCILTNPRKSSLRDVQVVYEEAL</sequence>
<proteinExistence type="inferred from homology"/>